<feature type="domain" description="AAA+ ATPase" evidence="12">
    <location>
        <begin position="110"/>
        <end position="242"/>
    </location>
</feature>
<dbReference type="Gene3D" id="1.10.8.60">
    <property type="match status" value="1"/>
</dbReference>
<dbReference type="PRINTS" id="PR00051">
    <property type="entry name" value="DNAA"/>
</dbReference>
<comment type="subunit">
    <text evidence="8">Oligomerizes as a right-handed, spiral filament on DNA at oriC.</text>
</comment>
<accession>A0A1M6RVM9</accession>
<dbReference type="PANTHER" id="PTHR30050:SF2">
    <property type="entry name" value="CHROMOSOMAL REPLICATION INITIATOR PROTEIN DNAA"/>
    <property type="match status" value="1"/>
</dbReference>
<keyword evidence="6 8" id="KW-0446">Lipid-binding</keyword>
<comment type="caution">
    <text evidence="8">Lacks conserved residue(s) required for the propagation of feature annotation.</text>
</comment>
<dbReference type="SUPFAM" id="SSF52540">
    <property type="entry name" value="P-loop containing nucleoside triphosphate hydrolases"/>
    <property type="match status" value="1"/>
</dbReference>
<feature type="domain" description="Chromosomal replication initiator DnaA C-terminal" evidence="13">
    <location>
        <begin position="305"/>
        <end position="374"/>
    </location>
</feature>
<comment type="function">
    <text evidence="8 10">Plays an essential role in the initiation and regulation of chromosomal replication. ATP-DnaA binds to the origin of replication (oriC) to initiate formation of the DNA replication initiation complex once per cell cycle. Binds the DnaA box (a 9 base pair repeat at the origin) and separates the double-stranded (ds)DNA. Forms a right-handed helical filament on oriC DNA; dsDNA binds to the exterior of the filament while single-stranded (ss)DNA is stabiized in the filament's interior. The ATP-DnaA-oriC complex binds and stabilizes one strand of the AT-rich DNA unwinding element (DUE), permitting loading of DNA polymerase. After initiation quickly degrades to an ADP-DnaA complex that is not apt for DNA replication. Binds acidic phospholipids.</text>
</comment>
<dbReference type="OrthoDB" id="9807019at2"/>
<comment type="subcellular location">
    <subcellularLocation>
        <location evidence="8">Cytoplasm</location>
    </subcellularLocation>
</comment>
<name>A0A1M6RVM9_9AQUI</name>
<feature type="binding site" evidence="8">
    <location>
        <position position="125"/>
    </location>
    <ligand>
        <name>ATP</name>
        <dbReference type="ChEBI" id="CHEBI:30616"/>
    </ligand>
</feature>
<feature type="binding site" evidence="8">
    <location>
        <position position="123"/>
    </location>
    <ligand>
        <name>ATP</name>
        <dbReference type="ChEBI" id="CHEBI:30616"/>
    </ligand>
</feature>
<dbReference type="InterPro" id="IPR010921">
    <property type="entry name" value="Trp_repressor/repl_initiator"/>
</dbReference>
<evidence type="ECO:0000256" key="8">
    <source>
        <dbReference type="HAMAP-Rule" id="MF_00377"/>
    </source>
</evidence>
<dbReference type="GO" id="GO:0003688">
    <property type="term" value="F:DNA replication origin binding"/>
    <property type="evidence" value="ECO:0007669"/>
    <property type="project" value="UniProtKB-UniRule"/>
</dbReference>
<feature type="binding site" evidence="8">
    <location>
        <position position="124"/>
    </location>
    <ligand>
        <name>ATP</name>
        <dbReference type="ChEBI" id="CHEBI:30616"/>
    </ligand>
</feature>
<evidence type="ECO:0000259" key="12">
    <source>
        <dbReference type="SMART" id="SM00382"/>
    </source>
</evidence>
<comment type="domain">
    <text evidence="8">Domain I is involved in oligomerization and binding regulators, domain II is flexibile and of varying length in different bacteria, domain III forms the AAA+ region, while domain IV binds dsDNA.</text>
</comment>
<evidence type="ECO:0000256" key="6">
    <source>
        <dbReference type="ARBA" id="ARBA00023121"/>
    </source>
</evidence>
<dbReference type="Gene3D" id="1.10.1750.10">
    <property type="match status" value="1"/>
</dbReference>
<evidence type="ECO:0000256" key="11">
    <source>
        <dbReference type="RuleBase" id="RU004227"/>
    </source>
</evidence>
<evidence type="ECO:0000256" key="10">
    <source>
        <dbReference type="RuleBase" id="RU000577"/>
    </source>
</evidence>
<protein>
    <recommendedName>
        <fullName evidence="8 9">Chromosomal replication initiator protein DnaA</fullName>
    </recommendedName>
</protein>
<keyword evidence="3 8" id="KW-0235">DNA replication</keyword>
<dbReference type="SUPFAM" id="SSF48295">
    <property type="entry name" value="TrpR-like"/>
    <property type="match status" value="1"/>
</dbReference>
<evidence type="ECO:0000259" key="13">
    <source>
        <dbReference type="SMART" id="SM00760"/>
    </source>
</evidence>
<evidence type="ECO:0000313" key="14">
    <source>
        <dbReference type="EMBL" id="SHK36552.1"/>
    </source>
</evidence>
<comment type="similarity">
    <text evidence="1 8 11">Belongs to the DnaA family.</text>
</comment>
<dbReference type="InterPro" id="IPR003593">
    <property type="entry name" value="AAA+_ATPase"/>
</dbReference>
<dbReference type="InterPro" id="IPR001957">
    <property type="entry name" value="Chromosome_initiator_DnaA"/>
</dbReference>
<dbReference type="PANTHER" id="PTHR30050">
    <property type="entry name" value="CHROMOSOMAL REPLICATION INITIATOR PROTEIN DNAA"/>
    <property type="match status" value="1"/>
</dbReference>
<evidence type="ECO:0000256" key="7">
    <source>
        <dbReference type="ARBA" id="ARBA00023125"/>
    </source>
</evidence>
<dbReference type="RefSeq" id="WP_079653924.1">
    <property type="nucleotide sequence ID" value="NZ_LT670846.1"/>
</dbReference>
<keyword evidence="4 8" id="KW-0547">Nucleotide-binding</keyword>
<dbReference type="GO" id="GO:0005524">
    <property type="term" value="F:ATP binding"/>
    <property type="evidence" value="ECO:0007669"/>
    <property type="project" value="UniProtKB-UniRule"/>
</dbReference>
<reference evidence="14 15" key="1">
    <citation type="submission" date="2016-11" db="EMBL/GenBank/DDBJ databases">
        <authorList>
            <person name="Jaros S."/>
            <person name="Januszkiewicz K."/>
            <person name="Wedrychowicz H."/>
        </authorList>
    </citation>
    <scope>NUCLEOTIDE SEQUENCE [LARGE SCALE GENOMIC DNA]</scope>
    <source>
        <strain evidence="14 15">DSM 19557</strain>
    </source>
</reference>
<dbReference type="GO" id="GO:0008289">
    <property type="term" value="F:lipid binding"/>
    <property type="evidence" value="ECO:0007669"/>
    <property type="project" value="UniProtKB-KW"/>
</dbReference>
<evidence type="ECO:0000256" key="4">
    <source>
        <dbReference type="ARBA" id="ARBA00022741"/>
    </source>
</evidence>
<evidence type="ECO:0000313" key="15">
    <source>
        <dbReference type="Proteomes" id="UP000189810"/>
    </source>
</evidence>
<dbReference type="GO" id="GO:0006275">
    <property type="term" value="P:regulation of DNA replication"/>
    <property type="evidence" value="ECO:0007669"/>
    <property type="project" value="UniProtKB-UniRule"/>
</dbReference>
<gene>
    <name evidence="8" type="primary">dnaA</name>
    <name evidence="14" type="ORF">SAMN05444391_0783</name>
</gene>
<feature type="region of interest" description="Domain IV, binds dsDNA" evidence="8">
    <location>
        <begin position="291"/>
        <end position="402"/>
    </location>
</feature>
<dbReference type="InterPro" id="IPR020591">
    <property type="entry name" value="Chromosome_initiator_DnaA-like"/>
</dbReference>
<evidence type="ECO:0000256" key="1">
    <source>
        <dbReference type="ARBA" id="ARBA00006583"/>
    </source>
</evidence>
<keyword evidence="5 8" id="KW-0067">ATP-binding</keyword>
<keyword evidence="2 8" id="KW-0963">Cytoplasm</keyword>
<dbReference type="NCBIfam" id="TIGR00362">
    <property type="entry name" value="DnaA"/>
    <property type="match status" value="1"/>
</dbReference>
<organism evidence="14 15">
    <name type="scientific">Thermocrinis minervae</name>
    <dbReference type="NCBI Taxonomy" id="381751"/>
    <lineage>
        <taxon>Bacteria</taxon>
        <taxon>Pseudomonadati</taxon>
        <taxon>Aquificota</taxon>
        <taxon>Aquificia</taxon>
        <taxon>Aquificales</taxon>
        <taxon>Aquificaceae</taxon>
        <taxon>Thermocrinis</taxon>
    </lineage>
</organism>
<dbReference type="CDD" id="cd06571">
    <property type="entry name" value="Bac_DnaA_C"/>
    <property type="match status" value="1"/>
</dbReference>
<dbReference type="SMART" id="SM00760">
    <property type="entry name" value="Bac_DnaA_C"/>
    <property type="match status" value="1"/>
</dbReference>
<keyword evidence="15" id="KW-1185">Reference proteome</keyword>
<dbReference type="Proteomes" id="UP000189810">
    <property type="component" value="Chromosome I"/>
</dbReference>
<dbReference type="Pfam" id="PF08299">
    <property type="entry name" value="Bac_DnaA_C"/>
    <property type="match status" value="1"/>
</dbReference>
<dbReference type="GO" id="GO:0006270">
    <property type="term" value="P:DNA replication initiation"/>
    <property type="evidence" value="ECO:0007669"/>
    <property type="project" value="UniProtKB-UniRule"/>
</dbReference>
<dbReference type="Gene3D" id="3.40.50.300">
    <property type="entry name" value="P-loop containing nucleotide triphosphate hydrolases"/>
    <property type="match status" value="1"/>
</dbReference>
<dbReference type="InterPro" id="IPR027417">
    <property type="entry name" value="P-loop_NTPase"/>
</dbReference>
<dbReference type="GO" id="GO:0005737">
    <property type="term" value="C:cytoplasm"/>
    <property type="evidence" value="ECO:0007669"/>
    <property type="project" value="UniProtKB-SubCell"/>
</dbReference>
<sequence length="402" mass="46363">MQEGIKFLKLIERLDRLALSIFQKFVIEEYQDHVVLRAPSEEYKAWAENYIRTRLIGFPKRLEVVFEEKHKKGIAYHVVDKYTFDNYVVGPSNELVYKVCLEVAQNPGTAFNPLFIYGGVGLGKTHLLHAIGNLAASKGYKVAYTSANDFSDEMVKFLKADNIEAFREKYTNLDILLLDDIQFLAGKERTQVELFRISEKMMAQDKQIVLVSDRHPKDLKDIPDRLISRFESGLVLQVGLDDKTKLSIIRQKLALMGLPIDEKVVNYIFENTGYNVREIEGAIKTLKVVGVEKTLQSAKEKRNVDLDFVVSFVAKSFGLKPSELLKDSREKKIQNARQVSMYLAKKVINCSYVEISRYFGKKDHTTAIYAVKKVEERMRTDRKFNYMVSFLEKSLLEAIRKR</sequence>
<dbReference type="Pfam" id="PF00308">
    <property type="entry name" value="Bac_DnaA"/>
    <property type="match status" value="1"/>
</dbReference>
<evidence type="ECO:0000256" key="2">
    <source>
        <dbReference type="ARBA" id="ARBA00022490"/>
    </source>
</evidence>
<evidence type="ECO:0000256" key="5">
    <source>
        <dbReference type="ARBA" id="ARBA00022840"/>
    </source>
</evidence>
<dbReference type="InterPro" id="IPR013159">
    <property type="entry name" value="DnaA_C"/>
</dbReference>
<proteinExistence type="inferred from homology"/>
<dbReference type="GO" id="GO:0005886">
    <property type="term" value="C:plasma membrane"/>
    <property type="evidence" value="ECO:0007669"/>
    <property type="project" value="TreeGrafter"/>
</dbReference>
<dbReference type="SMART" id="SM00382">
    <property type="entry name" value="AAA"/>
    <property type="match status" value="1"/>
</dbReference>
<keyword evidence="7 8" id="KW-0238">DNA-binding</keyword>
<evidence type="ECO:0000256" key="3">
    <source>
        <dbReference type="ARBA" id="ARBA00022705"/>
    </source>
</evidence>
<evidence type="ECO:0000256" key="9">
    <source>
        <dbReference type="NCBIfam" id="TIGR00362"/>
    </source>
</evidence>
<dbReference type="CDD" id="cd00009">
    <property type="entry name" value="AAA"/>
    <property type="match status" value="1"/>
</dbReference>
<feature type="binding site" evidence="8">
    <location>
        <position position="121"/>
    </location>
    <ligand>
        <name>ATP</name>
        <dbReference type="ChEBI" id="CHEBI:30616"/>
    </ligand>
</feature>
<dbReference type="STRING" id="381751.SAMN05444391_0783"/>
<feature type="region of interest" description="Domain I, interacts with DnaA modulators" evidence="8">
    <location>
        <begin position="1"/>
        <end position="71"/>
    </location>
</feature>
<dbReference type="AlphaFoldDB" id="A0A1M6RVM9"/>
<dbReference type="HAMAP" id="MF_00377">
    <property type="entry name" value="DnaA_bact"/>
    <property type="match status" value="1"/>
</dbReference>
<dbReference type="EMBL" id="LT670846">
    <property type="protein sequence ID" value="SHK36552.1"/>
    <property type="molecule type" value="Genomic_DNA"/>
</dbReference>
<dbReference type="InterPro" id="IPR013317">
    <property type="entry name" value="DnaA_dom"/>
</dbReference>